<dbReference type="InParanoid" id="C1DYJ2"/>
<accession>C1DYJ2</accession>
<keyword evidence="6" id="KW-0547">Nucleotide-binding</keyword>
<dbReference type="InterPro" id="IPR001752">
    <property type="entry name" value="Kinesin_motor_dom"/>
</dbReference>
<evidence type="ECO:0000256" key="6">
    <source>
        <dbReference type="PROSITE-ProRule" id="PRU00283"/>
    </source>
</evidence>
<dbReference type="GO" id="GO:0007019">
    <property type="term" value="P:microtubule depolymerization"/>
    <property type="evidence" value="ECO:0007669"/>
    <property type="project" value="TreeGrafter"/>
</dbReference>
<dbReference type="GeneID" id="8241370"/>
<feature type="region of interest" description="Disordered" evidence="7">
    <location>
        <begin position="432"/>
        <end position="544"/>
    </location>
</feature>
<evidence type="ECO:0000256" key="3">
    <source>
        <dbReference type="ARBA" id="ARBA00022701"/>
    </source>
</evidence>
<dbReference type="GO" id="GO:0007018">
    <property type="term" value="P:microtubule-based movement"/>
    <property type="evidence" value="ECO:0007669"/>
    <property type="project" value="InterPro"/>
</dbReference>
<dbReference type="InterPro" id="IPR027417">
    <property type="entry name" value="P-loop_NTPase"/>
</dbReference>
<reference evidence="9 10" key="1">
    <citation type="journal article" date="2009" name="Science">
        <title>Green evolution and dynamic adaptations revealed by genomes of the marine picoeukaryotes Micromonas.</title>
        <authorList>
            <person name="Worden A.Z."/>
            <person name="Lee J.H."/>
            <person name="Mock T."/>
            <person name="Rouze P."/>
            <person name="Simmons M.P."/>
            <person name="Aerts A.L."/>
            <person name="Allen A.E."/>
            <person name="Cuvelier M.L."/>
            <person name="Derelle E."/>
            <person name="Everett M.V."/>
            <person name="Foulon E."/>
            <person name="Grimwood J."/>
            <person name="Gundlach H."/>
            <person name="Henrissat B."/>
            <person name="Napoli C."/>
            <person name="McDonald S.M."/>
            <person name="Parker M.S."/>
            <person name="Rombauts S."/>
            <person name="Salamov A."/>
            <person name="Von Dassow P."/>
            <person name="Badger J.H."/>
            <person name="Coutinho P.M."/>
            <person name="Demir E."/>
            <person name="Dubchak I."/>
            <person name="Gentemann C."/>
            <person name="Eikrem W."/>
            <person name="Gready J.E."/>
            <person name="John U."/>
            <person name="Lanier W."/>
            <person name="Lindquist E.A."/>
            <person name="Lucas S."/>
            <person name="Mayer K.F."/>
            <person name="Moreau H."/>
            <person name="Not F."/>
            <person name="Otillar R."/>
            <person name="Panaud O."/>
            <person name="Pangilinan J."/>
            <person name="Paulsen I."/>
            <person name="Piegu B."/>
            <person name="Poliakov A."/>
            <person name="Robbens S."/>
            <person name="Schmutz J."/>
            <person name="Toulza E."/>
            <person name="Wyss T."/>
            <person name="Zelensky A."/>
            <person name="Zhou K."/>
            <person name="Armbrust E.V."/>
            <person name="Bhattacharya D."/>
            <person name="Goodenough U.W."/>
            <person name="Van de Peer Y."/>
            <person name="Grigoriev I.V."/>
        </authorList>
    </citation>
    <scope>NUCLEOTIDE SEQUENCE [LARGE SCALE GENOMIC DNA]</scope>
    <source>
        <strain evidence="10">RCC299 / NOUM17</strain>
    </source>
</reference>
<evidence type="ECO:0000256" key="4">
    <source>
        <dbReference type="ARBA" id="ARBA00023175"/>
    </source>
</evidence>
<name>C1DYJ2_MICCC</name>
<dbReference type="RefSeq" id="XP_002499696.1">
    <property type="nucleotide sequence ID" value="XM_002499650.1"/>
</dbReference>
<evidence type="ECO:0000259" key="8">
    <source>
        <dbReference type="PROSITE" id="PS50067"/>
    </source>
</evidence>
<comment type="subcellular location">
    <subcellularLocation>
        <location evidence="1">Cytoplasm</location>
        <location evidence="1">Cytoskeleton</location>
    </subcellularLocation>
</comment>
<evidence type="ECO:0000313" key="9">
    <source>
        <dbReference type="EMBL" id="ACO60954.1"/>
    </source>
</evidence>
<feature type="compositionally biased region" description="Pro residues" evidence="7">
    <location>
        <begin position="403"/>
        <end position="412"/>
    </location>
</feature>
<keyword evidence="2" id="KW-0963">Cytoplasm</keyword>
<dbReference type="GO" id="GO:0005524">
    <property type="term" value="F:ATP binding"/>
    <property type="evidence" value="ECO:0007669"/>
    <property type="project" value="UniProtKB-UniRule"/>
</dbReference>
<dbReference type="AlphaFoldDB" id="C1DYJ2"/>
<proteinExistence type="inferred from homology"/>
<keyword evidence="10" id="KW-1185">Reference proteome</keyword>
<feature type="compositionally biased region" description="Basic and acidic residues" evidence="7">
    <location>
        <begin position="42"/>
        <end position="55"/>
    </location>
</feature>
<feature type="binding site" evidence="6">
    <location>
        <begin position="794"/>
        <end position="801"/>
    </location>
    <ligand>
        <name>ATP</name>
        <dbReference type="ChEBI" id="CHEBI:30616"/>
    </ligand>
</feature>
<dbReference type="Pfam" id="PF00225">
    <property type="entry name" value="Kinesin"/>
    <property type="match status" value="1"/>
</dbReference>
<dbReference type="EMBL" id="CP001323">
    <property type="protein sequence ID" value="ACO60954.1"/>
    <property type="molecule type" value="Genomic_DNA"/>
</dbReference>
<feature type="domain" description="Kinesin motor" evidence="8">
    <location>
        <begin position="696"/>
        <end position="1046"/>
    </location>
</feature>
<protein>
    <submittedName>
        <fullName evidence="9">Kinesin motor domain protein protein</fullName>
    </submittedName>
</protein>
<dbReference type="SMART" id="SM00129">
    <property type="entry name" value="KISc"/>
    <property type="match status" value="1"/>
</dbReference>
<dbReference type="GO" id="GO:0003777">
    <property type="term" value="F:microtubule motor activity"/>
    <property type="evidence" value="ECO:0007669"/>
    <property type="project" value="InterPro"/>
</dbReference>
<keyword evidence="4 6" id="KW-0505">Motor protein</keyword>
<feature type="compositionally biased region" description="Low complexity" evidence="7">
    <location>
        <begin position="230"/>
        <end position="258"/>
    </location>
</feature>
<keyword evidence="6" id="KW-0067">ATP-binding</keyword>
<dbReference type="OMA" id="GRDIVRM"/>
<dbReference type="PRINTS" id="PR00380">
    <property type="entry name" value="KINESINHEAVY"/>
</dbReference>
<feature type="compositionally biased region" description="Basic and acidic residues" evidence="7">
    <location>
        <begin position="324"/>
        <end position="339"/>
    </location>
</feature>
<dbReference type="PANTHER" id="PTHR47971:SF8">
    <property type="entry name" value="KINESIN-LIKE PROTEIN"/>
    <property type="match status" value="1"/>
</dbReference>
<dbReference type="Gene3D" id="3.40.850.10">
    <property type="entry name" value="Kinesin motor domain"/>
    <property type="match status" value="1"/>
</dbReference>
<feature type="compositionally biased region" description="Basic and acidic residues" evidence="7">
    <location>
        <begin position="139"/>
        <end position="153"/>
    </location>
</feature>
<dbReference type="KEGG" id="mis:MICPUN_113698"/>
<dbReference type="GO" id="GO:0008017">
    <property type="term" value="F:microtubule binding"/>
    <property type="evidence" value="ECO:0007669"/>
    <property type="project" value="InterPro"/>
</dbReference>
<dbReference type="Proteomes" id="UP000002009">
    <property type="component" value="Chromosome 2"/>
</dbReference>
<sequence length="1156" mass="122908">MAPAVTEAVSAPADVQRPSSRKASDAAADWAQKRKQALQRATELRAQRKAAEREASAAIRAPVRGLESDPLPKPTGSGSDEAAAWWEAKEGPAPVVEEVTLKPPAVVEPARAKAADKPRQRRQWGETVNVGSNQSNQPNKERRGARGDKKESSSRGNDSPPAEPGTPTGRLMPWEQELLIKRAEEEAHALGKVPPAPEVILARARGEEIPDSVAEPSASPDPEVWGPPLAGKTKPYPAKKPAGGAKASMGSAVAAAERVAADDGSRARARVETKSAKDSSKGKAKKDPYAAAAVPGYKKRAAEERAAKEKAEKAAAEAAAADAAMKREAAAAEMRRAKATESAPAEPIKLPVAEEVQRRLEEAQSPSPATTEEFHSAEDFHSVEDFPVHVVEHSGMDAGFPSARPPPTPTPDPAVAQMLAGFAEQAAVIRGDAAMEDAPVPPPSAPAVTEPPSAPAAPVIKSVRTKLSEPPKKRPLSAKPKASKGPPPEMVQKIVEKHVQATSPTAAASKTKKAQVAESPKASRGAQNDNPNPVKAEHAETQKPVIGYDEFLRLQEQAARAETEAAPKAPAPFVAATNGKVTGAMIDAHDAAAAAKKQEAKVDKAPKKPVAAGGVPGQAENVVVTKDNKEEGKTEGKNTRQMFDKRESRRMNAKPFCAAVQRWRNRRAAGKCKPRSGTTTSAKASAAAAAAASDGSIRVYVRKRPLFQHEVDRGEFDVVTVPAAAEKDASPTEIFVHNCQMYPDLKRMYVKHSGFDVTRAFGEGTESVEVYQTAAAPMVTGALNGGIGALFMYGQTGSGKTFTMEAIEQSAVRELFAGCDGAPGASAVRVAYFEIAGKKCTDLLSPARTEISIKEIGGGVSGGKEFKELKPEEYRQLDVQLISAMEPAAKTRAELEQIIAAGKSRRATSATHCNAASSRSHAVLRLTCVLADGSTGRLTLVDCAGSERKEDNMHHSAEQRRETAEINASLYALKECVRQRRLQAQKGSGDGHVHVPYRSSHLTRVLMECFIRPDARLGVIGTVSPASTDTEHSVSTLKTVGLIGGREENEGVHEEKEDVSKNLETAADGTVSEKEVERVIAPVRWSNANIKAWIAKPGNEKFAAKVTVPGSLMGRDIVRMNPLALQNLCGGDAKLAQLLHNKLREEITRCSSKART</sequence>
<evidence type="ECO:0000256" key="7">
    <source>
        <dbReference type="SAM" id="MobiDB-lite"/>
    </source>
</evidence>
<feature type="region of interest" description="Disordered" evidence="7">
    <location>
        <begin position="395"/>
        <end position="414"/>
    </location>
</feature>
<evidence type="ECO:0000256" key="2">
    <source>
        <dbReference type="ARBA" id="ARBA00022490"/>
    </source>
</evidence>
<feature type="compositionally biased region" description="Low complexity" evidence="7">
    <location>
        <begin position="446"/>
        <end position="459"/>
    </location>
</feature>
<feature type="compositionally biased region" description="Polar residues" evidence="7">
    <location>
        <begin position="129"/>
        <end position="138"/>
    </location>
</feature>
<dbReference type="OrthoDB" id="3176171at2759"/>
<dbReference type="eggNOG" id="KOG0246">
    <property type="taxonomic scope" value="Eukaryota"/>
</dbReference>
<evidence type="ECO:0000256" key="5">
    <source>
        <dbReference type="ARBA" id="ARBA00023212"/>
    </source>
</evidence>
<dbReference type="GO" id="GO:0005874">
    <property type="term" value="C:microtubule"/>
    <property type="evidence" value="ECO:0007669"/>
    <property type="project" value="UniProtKB-KW"/>
</dbReference>
<organism evidence="9 10">
    <name type="scientific">Micromonas commoda (strain RCC299 / NOUM17 / CCMP2709)</name>
    <name type="common">Picoplanktonic green alga</name>
    <dbReference type="NCBI Taxonomy" id="296587"/>
    <lineage>
        <taxon>Eukaryota</taxon>
        <taxon>Viridiplantae</taxon>
        <taxon>Chlorophyta</taxon>
        <taxon>Mamiellophyceae</taxon>
        <taxon>Mamiellales</taxon>
        <taxon>Mamiellaceae</taxon>
        <taxon>Micromonas</taxon>
    </lineage>
</organism>
<evidence type="ECO:0000313" key="10">
    <source>
        <dbReference type="Proteomes" id="UP000002009"/>
    </source>
</evidence>
<feature type="region of interest" description="Disordered" evidence="7">
    <location>
        <begin position="1"/>
        <end position="180"/>
    </location>
</feature>
<dbReference type="STRING" id="296587.C1DYJ2"/>
<dbReference type="InterPro" id="IPR027640">
    <property type="entry name" value="Kinesin-like_fam"/>
</dbReference>
<evidence type="ECO:0000256" key="1">
    <source>
        <dbReference type="ARBA" id="ARBA00004245"/>
    </source>
</evidence>
<keyword evidence="5" id="KW-0206">Cytoskeleton</keyword>
<gene>
    <name evidence="9" type="ORF">MICPUN_113698</name>
</gene>
<keyword evidence="3" id="KW-0493">Microtubule</keyword>
<feature type="region of interest" description="Disordered" evidence="7">
    <location>
        <begin position="201"/>
        <end position="351"/>
    </location>
</feature>
<comment type="similarity">
    <text evidence="6">Belongs to the TRAFAC class myosin-kinesin ATPase superfamily. Kinesin family.</text>
</comment>
<dbReference type="PANTHER" id="PTHR47971">
    <property type="entry name" value="KINESIN-RELATED PROTEIN 6"/>
    <property type="match status" value="1"/>
</dbReference>
<dbReference type="SUPFAM" id="SSF52540">
    <property type="entry name" value="P-loop containing nucleoside triphosphate hydrolases"/>
    <property type="match status" value="1"/>
</dbReference>
<feature type="compositionally biased region" description="Basic and acidic residues" evidence="7">
    <location>
        <begin position="300"/>
        <end position="315"/>
    </location>
</feature>
<dbReference type="InterPro" id="IPR036961">
    <property type="entry name" value="Kinesin_motor_dom_sf"/>
</dbReference>
<feature type="compositionally biased region" description="Basic and acidic residues" evidence="7">
    <location>
        <begin position="259"/>
        <end position="288"/>
    </location>
</feature>
<dbReference type="PROSITE" id="PS50067">
    <property type="entry name" value="KINESIN_MOTOR_2"/>
    <property type="match status" value="1"/>
</dbReference>